<dbReference type="InterPro" id="IPR053187">
    <property type="entry name" value="Notoamide_regulator"/>
</dbReference>
<dbReference type="SUPFAM" id="SSF57701">
    <property type="entry name" value="Zn2/Cys6 DNA-binding domain"/>
    <property type="match status" value="1"/>
</dbReference>
<feature type="region of interest" description="Disordered" evidence="4">
    <location>
        <begin position="157"/>
        <end position="208"/>
    </location>
</feature>
<dbReference type="GO" id="GO:0006351">
    <property type="term" value="P:DNA-templated transcription"/>
    <property type="evidence" value="ECO:0007669"/>
    <property type="project" value="InterPro"/>
</dbReference>
<evidence type="ECO:0000313" key="6">
    <source>
        <dbReference type="EMBL" id="KAF2652047.1"/>
    </source>
</evidence>
<evidence type="ECO:0000313" key="7">
    <source>
        <dbReference type="Proteomes" id="UP000799324"/>
    </source>
</evidence>
<dbReference type="GO" id="GO:0008270">
    <property type="term" value="F:zinc ion binding"/>
    <property type="evidence" value="ECO:0007669"/>
    <property type="project" value="InterPro"/>
</dbReference>
<dbReference type="CDD" id="cd12148">
    <property type="entry name" value="fungal_TF_MHR"/>
    <property type="match status" value="1"/>
</dbReference>
<keyword evidence="2" id="KW-0539">Nucleus</keyword>
<keyword evidence="7" id="KW-1185">Reference proteome</keyword>
<keyword evidence="3" id="KW-0175">Coiled coil</keyword>
<dbReference type="PANTHER" id="PTHR47256:SF1">
    <property type="entry name" value="ZN(II)2CYS6 TRANSCRIPTION FACTOR (EUROFUNG)"/>
    <property type="match status" value="1"/>
</dbReference>
<dbReference type="GO" id="GO:0003677">
    <property type="term" value="F:DNA binding"/>
    <property type="evidence" value="ECO:0007669"/>
    <property type="project" value="InterPro"/>
</dbReference>
<reference evidence="6" key="1">
    <citation type="journal article" date="2020" name="Stud. Mycol.">
        <title>101 Dothideomycetes genomes: a test case for predicting lifestyles and emergence of pathogens.</title>
        <authorList>
            <person name="Haridas S."/>
            <person name="Albert R."/>
            <person name="Binder M."/>
            <person name="Bloem J."/>
            <person name="Labutti K."/>
            <person name="Salamov A."/>
            <person name="Andreopoulos B."/>
            <person name="Baker S."/>
            <person name="Barry K."/>
            <person name="Bills G."/>
            <person name="Bluhm B."/>
            <person name="Cannon C."/>
            <person name="Castanera R."/>
            <person name="Culley D."/>
            <person name="Daum C."/>
            <person name="Ezra D."/>
            <person name="Gonzalez J."/>
            <person name="Henrissat B."/>
            <person name="Kuo A."/>
            <person name="Liang C."/>
            <person name="Lipzen A."/>
            <person name="Lutzoni F."/>
            <person name="Magnuson J."/>
            <person name="Mondo S."/>
            <person name="Nolan M."/>
            <person name="Ohm R."/>
            <person name="Pangilinan J."/>
            <person name="Park H.-J."/>
            <person name="Ramirez L."/>
            <person name="Alfaro M."/>
            <person name="Sun H."/>
            <person name="Tritt A."/>
            <person name="Yoshinaga Y."/>
            <person name="Zwiers L.-H."/>
            <person name="Turgeon B."/>
            <person name="Goodwin S."/>
            <person name="Spatafora J."/>
            <person name="Crous P."/>
            <person name="Grigoriev I."/>
        </authorList>
    </citation>
    <scope>NUCLEOTIDE SEQUENCE</scope>
    <source>
        <strain evidence="6">CBS 122681</strain>
    </source>
</reference>
<dbReference type="PANTHER" id="PTHR47256">
    <property type="entry name" value="ZN(II)2CYS6 TRANSCRIPTION FACTOR (EUROFUNG)-RELATED"/>
    <property type="match status" value="1"/>
</dbReference>
<evidence type="ECO:0000256" key="4">
    <source>
        <dbReference type="SAM" id="MobiDB-lite"/>
    </source>
</evidence>
<dbReference type="InterPro" id="IPR036864">
    <property type="entry name" value="Zn2-C6_fun-type_DNA-bd_sf"/>
</dbReference>
<dbReference type="InterPro" id="IPR007219">
    <property type="entry name" value="XnlR_reg_dom"/>
</dbReference>
<organism evidence="6 7">
    <name type="scientific">Lophiostoma macrostomum CBS 122681</name>
    <dbReference type="NCBI Taxonomy" id="1314788"/>
    <lineage>
        <taxon>Eukaryota</taxon>
        <taxon>Fungi</taxon>
        <taxon>Dikarya</taxon>
        <taxon>Ascomycota</taxon>
        <taxon>Pezizomycotina</taxon>
        <taxon>Dothideomycetes</taxon>
        <taxon>Pleosporomycetidae</taxon>
        <taxon>Pleosporales</taxon>
        <taxon>Lophiostomataceae</taxon>
        <taxon>Lophiostoma</taxon>
    </lineage>
</organism>
<dbReference type="EMBL" id="MU004411">
    <property type="protein sequence ID" value="KAF2652047.1"/>
    <property type="molecule type" value="Genomic_DNA"/>
</dbReference>
<name>A0A6A6SYB3_9PLEO</name>
<protein>
    <recommendedName>
        <fullName evidence="5">Zn(2)-C6 fungal-type domain-containing protein</fullName>
    </recommendedName>
</protein>
<sequence length="727" mass="82106">MEQEPAPQPQSRPLLTQKPKRTVTLGACVACRKRKSKCDGSRPTCTCCAQKDTECIYELGPNEKPSQAMKRKNEEMQGELLNLRQLYDFLRLRPEHEAQDVLKQIRSNPVDATPTERIQELADYVRLAHQKPQLSLASAPQQTSGLITLPPLRIALESHGPEDNGTFPGTHHFPGSILSTDYGGPSSQRRRHASDADVSAHSGSQSSLRRSTSIGALLHHDQSPPPDIYEAGDRRLRPACRWTSITDDVGLVVELLKSWHRWEYWYWHFMDWVSITPIEADYFLDDMDSGETNFCSELLVNAILASASFQSSDVQNRSTPFTNNIITRFYTEAMRLWESEERKDSLTSLQSAMLLYLVLGKNGRDKVGYTLLVDACRMARNLGLSCESTSAYVLKPSGVSDDRWGTARAVTAWALFNFQLSMSYTYSFPAILKTQPQLPIPYNDAPNAEAIHFRSECQRQVIMAECASALWDAGTVGDMVPSNPNLVEVLYLRLKSWWDSRPVSLDPLIHSSPENLVAAMIYYVTLIRLVHPFLNLGGGIDRTKPYQDRAQSIYYSSMQELRHLLELQDVRYGWSSAIAFVLHPIIVISWCCLEDISLQKLPCISHESDRSYRTLLICLRALSRLSSCIFYAQPLFRLISQTCLNVGIRLPSEITNSLDYYQSKEWTTNAAKMISSQYVADMHCAATGIEHRSIDTIIAHWGSLTLEDKGRTETIANDSKYAMHFKG</sequence>
<dbReference type="PROSITE" id="PS50048">
    <property type="entry name" value="ZN2_CY6_FUNGAL_2"/>
    <property type="match status" value="1"/>
</dbReference>
<dbReference type="PROSITE" id="PS00463">
    <property type="entry name" value="ZN2_CY6_FUNGAL_1"/>
    <property type="match status" value="1"/>
</dbReference>
<keyword evidence="1" id="KW-0479">Metal-binding</keyword>
<proteinExistence type="predicted"/>
<evidence type="ECO:0000256" key="1">
    <source>
        <dbReference type="ARBA" id="ARBA00022723"/>
    </source>
</evidence>
<evidence type="ECO:0000259" key="5">
    <source>
        <dbReference type="PROSITE" id="PS50048"/>
    </source>
</evidence>
<dbReference type="SMART" id="SM00066">
    <property type="entry name" value="GAL4"/>
    <property type="match status" value="1"/>
</dbReference>
<dbReference type="Pfam" id="PF04082">
    <property type="entry name" value="Fungal_trans"/>
    <property type="match status" value="1"/>
</dbReference>
<dbReference type="AlphaFoldDB" id="A0A6A6SYB3"/>
<accession>A0A6A6SYB3</accession>
<evidence type="ECO:0000256" key="3">
    <source>
        <dbReference type="SAM" id="Coils"/>
    </source>
</evidence>
<feature type="domain" description="Zn(2)-C6 fungal-type" evidence="5">
    <location>
        <begin position="27"/>
        <end position="57"/>
    </location>
</feature>
<dbReference type="Pfam" id="PF00172">
    <property type="entry name" value="Zn_clus"/>
    <property type="match status" value="1"/>
</dbReference>
<dbReference type="InterPro" id="IPR001138">
    <property type="entry name" value="Zn2Cys6_DnaBD"/>
</dbReference>
<dbReference type="CDD" id="cd00067">
    <property type="entry name" value="GAL4"/>
    <property type="match status" value="1"/>
</dbReference>
<dbReference type="Proteomes" id="UP000799324">
    <property type="component" value="Unassembled WGS sequence"/>
</dbReference>
<dbReference type="OrthoDB" id="426882at2759"/>
<dbReference type="GO" id="GO:0000981">
    <property type="term" value="F:DNA-binding transcription factor activity, RNA polymerase II-specific"/>
    <property type="evidence" value="ECO:0007669"/>
    <property type="project" value="InterPro"/>
</dbReference>
<dbReference type="Gene3D" id="4.10.240.10">
    <property type="entry name" value="Zn(2)-C6 fungal-type DNA-binding domain"/>
    <property type="match status" value="1"/>
</dbReference>
<feature type="compositionally biased region" description="Low complexity" evidence="4">
    <location>
        <begin position="199"/>
        <end position="208"/>
    </location>
</feature>
<evidence type="ECO:0000256" key="2">
    <source>
        <dbReference type="ARBA" id="ARBA00023242"/>
    </source>
</evidence>
<feature type="coiled-coil region" evidence="3">
    <location>
        <begin position="66"/>
        <end position="93"/>
    </location>
</feature>
<gene>
    <name evidence="6" type="ORF">K491DRAFT_719302</name>
</gene>